<sequence length="228" mass="27208">MSKYREQYYRMLKRNPNLTVSRYWQYAGLNVQRHKGPNITQYLDRILNRLDKSINNHSEIVVLRFDLHFPGWFDDEDLLEVGENIITRFWESFKSQLKACIRRMQRGGINIEYHAPDYLWCKERNGRGLRCHFHCVLILNQSMYDQLLEYHGGKDPIVYMIKQAWARCLGYSDYEVRGSVYVPDNAMYYVSKNNPEQYADAFYRLSYLAKSSTKWFDDGSQWFGGSRG</sequence>
<dbReference type="RefSeq" id="WP_225675216.1">
    <property type="nucleotide sequence ID" value="NZ_JAEDAH010000063.1"/>
</dbReference>
<organism evidence="2 3">
    <name type="scientific">Thalassolituus marinus</name>
    <dbReference type="NCBI Taxonomy" id="671053"/>
    <lineage>
        <taxon>Bacteria</taxon>
        <taxon>Pseudomonadati</taxon>
        <taxon>Pseudomonadota</taxon>
        <taxon>Gammaproteobacteria</taxon>
        <taxon>Oceanospirillales</taxon>
        <taxon>Oceanospirillaceae</taxon>
        <taxon>Thalassolituus</taxon>
    </lineage>
</organism>
<name>A0ABS7ZT47_9GAMM</name>
<dbReference type="Proteomes" id="UP000714380">
    <property type="component" value="Unassembled WGS sequence"/>
</dbReference>
<keyword evidence="3" id="KW-1185">Reference proteome</keyword>
<dbReference type="Pfam" id="PF11726">
    <property type="entry name" value="YagK_YfjJ_C"/>
    <property type="match status" value="1"/>
</dbReference>
<dbReference type="EMBL" id="JAEDAH010000063">
    <property type="protein sequence ID" value="MCA6064337.1"/>
    <property type="molecule type" value="Genomic_DNA"/>
</dbReference>
<accession>A0ABS7ZT47</accession>
<dbReference type="InterPro" id="IPR057271">
    <property type="entry name" value="YagK_YfjJ_C"/>
</dbReference>
<evidence type="ECO:0000259" key="1">
    <source>
        <dbReference type="Pfam" id="PF11726"/>
    </source>
</evidence>
<protein>
    <submittedName>
        <fullName evidence="2">Inovirus Gp2 family protein</fullName>
    </submittedName>
</protein>
<evidence type="ECO:0000313" key="3">
    <source>
        <dbReference type="Proteomes" id="UP000714380"/>
    </source>
</evidence>
<comment type="caution">
    <text evidence="2">The sequence shown here is derived from an EMBL/GenBank/DDBJ whole genome shotgun (WGS) entry which is preliminary data.</text>
</comment>
<proteinExistence type="predicted"/>
<gene>
    <name evidence="2" type="ORF">I9W95_12030</name>
</gene>
<evidence type="ECO:0000313" key="2">
    <source>
        <dbReference type="EMBL" id="MCA6064337.1"/>
    </source>
</evidence>
<reference evidence="2 3" key="1">
    <citation type="submission" date="2020-12" db="EMBL/GenBank/DDBJ databases">
        <title>Novel Thalassolituus-related marine hydrocarbonoclastic bacteria mediated algae-derived hydrocarbons mineralization in twilight zone of the northern South China Sea.</title>
        <authorList>
            <person name="Dong C."/>
        </authorList>
    </citation>
    <scope>NUCLEOTIDE SEQUENCE [LARGE SCALE GENOMIC DNA]</scope>
    <source>
        <strain evidence="2 3">IMCC1826</strain>
    </source>
</reference>
<feature type="domain" description="YagK/YfjJ C-terminal" evidence="1">
    <location>
        <begin position="54"/>
        <end position="226"/>
    </location>
</feature>